<feature type="domain" description="Beta-lactamase-related" evidence="2">
    <location>
        <begin position="83"/>
        <end position="395"/>
    </location>
</feature>
<dbReference type="RefSeq" id="WP_316782806.1">
    <property type="nucleotide sequence ID" value="NZ_JASMWN010000047.1"/>
</dbReference>
<dbReference type="InterPro" id="IPR012338">
    <property type="entry name" value="Beta-lactam/transpept-like"/>
</dbReference>
<dbReference type="InterPro" id="IPR050491">
    <property type="entry name" value="AmpC-like"/>
</dbReference>
<feature type="signal peptide" evidence="1">
    <location>
        <begin position="1"/>
        <end position="36"/>
    </location>
</feature>
<feature type="chain" id="PRO_5047533947" evidence="1">
    <location>
        <begin position="37"/>
        <end position="417"/>
    </location>
</feature>
<dbReference type="GO" id="GO:0016787">
    <property type="term" value="F:hydrolase activity"/>
    <property type="evidence" value="ECO:0007669"/>
    <property type="project" value="UniProtKB-KW"/>
</dbReference>
<evidence type="ECO:0000313" key="3">
    <source>
        <dbReference type="EMBL" id="MDU9007115.1"/>
    </source>
</evidence>
<dbReference type="PANTHER" id="PTHR46825">
    <property type="entry name" value="D-ALANYL-D-ALANINE-CARBOXYPEPTIDASE/ENDOPEPTIDASE AMPH"/>
    <property type="match status" value="1"/>
</dbReference>
<evidence type="ECO:0000313" key="4">
    <source>
        <dbReference type="Proteomes" id="UP001255416"/>
    </source>
</evidence>
<comment type="caution">
    <text evidence="3">The sequence shown here is derived from an EMBL/GenBank/DDBJ whole genome shotgun (WGS) entry which is preliminary data.</text>
</comment>
<dbReference type="InterPro" id="IPR001466">
    <property type="entry name" value="Beta-lactam-related"/>
</dbReference>
<dbReference type="PANTHER" id="PTHR46825:SF7">
    <property type="entry name" value="D-ALANYL-D-ALANINE CARBOXYPEPTIDASE"/>
    <property type="match status" value="1"/>
</dbReference>
<dbReference type="EC" id="3.1.1.103" evidence="3"/>
<dbReference type="EMBL" id="JASMWN010000047">
    <property type="protein sequence ID" value="MDU9007115.1"/>
    <property type="molecule type" value="Genomic_DNA"/>
</dbReference>
<dbReference type="Gene3D" id="3.40.710.10">
    <property type="entry name" value="DD-peptidase/beta-lactamase superfamily"/>
    <property type="match status" value="1"/>
</dbReference>
<protein>
    <submittedName>
        <fullName evidence="3">Serine hydrolase domain-containing protein</fullName>
        <ecNumber evidence="3">3.1.1.103</ecNumber>
    </submittedName>
</protein>
<proteinExistence type="predicted"/>
<dbReference type="Proteomes" id="UP001255416">
    <property type="component" value="Unassembled WGS sequence"/>
</dbReference>
<sequence>MYILKNSSVIQSLFRRVCRFLVRPFGAIALATTALAGLPAAAADFGTCAIETNAPEAVTEALDALLSSAVELTSPNGLAFGTAPGAVLSVRSAGWRYAKSVGLADPDASISIDCQMPFQIGSNTKMMTAAVLLQLQEEEKLSLDDLLSGHLPEIARQLPEGNRITLRQLAQHTSGIFSYTDNAPDGTPGIMEAGLTDPVALTAGFSPLELVQFAVDHGSPTFAPGTEDAWAYSNTGYILIGLIIEKIEAKPLADVFETRIFAPLGMRDTFFWNDIPLPEFGLPRAYLEAPFDYETSKWNMSQGWAAGAVISTIEDMHIFIEALVGGELFNSPQTLTVMQDTLWVGSLTVPLYGIGLVEKTTGLWGHGGQTLGFESDIAAFQDSDVSIVGWASSSSNIMVLGAASVADALSKADIQPN</sequence>
<evidence type="ECO:0000256" key="1">
    <source>
        <dbReference type="SAM" id="SignalP"/>
    </source>
</evidence>
<gene>
    <name evidence="3" type="ORF">QO231_25180</name>
</gene>
<organism evidence="3 4">
    <name type="scientific">Sedimentitalea todarodis</name>
    <dbReference type="NCBI Taxonomy" id="1631240"/>
    <lineage>
        <taxon>Bacteria</taxon>
        <taxon>Pseudomonadati</taxon>
        <taxon>Pseudomonadota</taxon>
        <taxon>Alphaproteobacteria</taxon>
        <taxon>Rhodobacterales</taxon>
        <taxon>Paracoccaceae</taxon>
        <taxon>Sedimentitalea</taxon>
    </lineage>
</organism>
<dbReference type="SUPFAM" id="SSF56601">
    <property type="entry name" value="beta-lactamase/transpeptidase-like"/>
    <property type="match status" value="1"/>
</dbReference>
<reference evidence="4" key="1">
    <citation type="submission" date="2023-05" db="EMBL/GenBank/DDBJ databases">
        <title>Sedimentitalea sp. nov. JM2-8.</title>
        <authorList>
            <person name="Huang J."/>
        </authorList>
    </citation>
    <scope>NUCLEOTIDE SEQUENCE [LARGE SCALE GENOMIC DNA]</scope>
    <source>
        <strain evidence="4">KHS03</strain>
    </source>
</reference>
<keyword evidence="3" id="KW-0378">Hydrolase</keyword>
<accession>A0ABU3VLR3</accession>
<keyword evidence="4" id="KW-1185">Reference proteome</keyword>
<dbReference type="Pfam" id="PF00144">
    <property type="entry name" value="Beta-lactamase"/>
    <property type="match status" value="1"/>
</dbReference>
<name>A0ABU3VLR3_9RHOB</name>
<evidence type="ECO:0000259" key="2">
    <source>
        <dbReference type="Pfam" id="PF00144"/>
    </source>
</evidence>
<keyword evidence="1" id="KW-0732">Signal</keyword>